<gene>
    <name evidence="2" type="ORF">FDK22_04260</name>
</gene>
<dbReference type="Pfam" id="PF05538">
    <property type="entry name" value="Campylo_MOMP"/>
    <property type="match status" value="1"/>
</dbReference>
<dbReference type="InterPro" id="IPR023614">
    <property type="entry name" value="Porin_dom_sf"/>
</dbReference>
<name>A0A5R8Y6N2_9BACT</name>
<comment type="caution">
    <text evidence="2">The sequence shown here is derived from an EMBL/GenBank/DDBJ whole genome shotgun (WGS) entry which is preliminary data.</text>
</comment>
<dbReference type="Proteomes" id="UP000308901">
    <property type="component" value="Unassembled WGS sequence"/>
</dbReference>
<accession>A0A5R8Y6N2</accession>
<dbReference type="AlphaFoldDB" id="A0A5R8Y6N2"/>
<dbReference type="Gene3D" id="2.40.160.10">
    <property type="entry name" value="Porin"/>
    <property type="match status" value="1"/>
</dbReference>
<protein>
    <submittedName>
        <fullName evidence="2">Porin</fullName>
    </submittedName>
</protein>
<dbReference type="SUPFAM" id="SSF56935">
    <property type="entry name" value="Porins"/>
    <property type="match status" value="1"/>
</dbReference>
<evidence type="ECO:0000313" key="3">
    <source>
        <dbReference type="Proteomes" id="UP000308901"/>
    </source>
</evidence>
<keyword evidence="3" id="KW-1185">Reference proteome</keyword>
<feature type="chain" id="PRO_5024371782" evidence="1">
    <location>
        <begin position="25"/>
        <end position="376"/>
    </location>
</feature>
<reference evidence="2 3" key="1">
    <citation type="submission" date="2019-05" db="EMBL/GenBank/DDBJ databases">
        <title>Arcobacter sp. nov., isolated from sea sediment.</title>
        <authorList>
            <person name="Kim W."/>
        </authorList>
    </citation>
    <scope>NUCLEOTIDE SEQUENCE [LARGE SCALE GENOMIC DNA]</scope>
    <source>
        <strain evidence="2 3">CAU 1517</strain>
    </source>
</reference>
<proteinExistence type="predicted"/>
<keyword evidence="1" id="KW-0732">Signal</keyword>
<feature type="signal peptide" evidence="1">
    <location>
        <begin position="1"/>
        <end position="24"/>
    </location>
</feature>
<organism evidence="2 3">
    <name type="scientific">Arcobacter arenosus</name>
    <dbReference type="NCBI Taxonomy" id="2576037"/>
    <lineage>
        <taxon>Bacteria</taxon>
        <taxon>Pseudomonadati</taxon>
        <taxon>Campylobacterota</taxon>
        <taxon>Epsilonproteobacteria</taxon>
        <taxon>Campylobacterales</taxon>
        <taxon>Arcobacteraceae</taxon>
        <taxon>Arcobacter</taxon>
    </lineage>
</organism>
<evidence type="ECO:0000313" key="2">
    <source>
        <dbReference type="EMBL" id="TLP41243.1"/>
    </source>
</evidence>
<evidence type="ECO:0000256" key="1">
    <source>
        <dbReference type="SAM" id="SignalP"/>
    </source>
</evidence>
<sequence>MKKFAKMSLVAAVAVAGMTSYASAGSLEEAIKDSTISGYARYRMNTDHENDMDTRGEVKLVVKVTTKVNDNVTASVKTVTDNAASSATSDSAAKDFSWNQMFFTYANGPLTVSAGRLGLVSPMTDNGNSGNGIVATYGLGAVTLAGAYYLDTDKVEGRLPLTNYQGVSVYGLGVLGSVEMVNFEAWYLSTLDEVSDVATTYDAVSGYTLAADATFGPIGVNARYAELDADGALAGADISYLQAGINGSIGIVSAQLNYVKTGEDSGDTTFDGDVDAANNLGLLTNDMMLINDADAWHLGLSAKVTDTITLGAHYLSVDGNSNSNIVDATETELNAKYQMSKNFYVLGRLSMGEVDDGIAGNNDDFQNSRIELKYSF</sequence>
<dbReference type="OrthoDB" id="5343985at2"/>
<dbReference type="EMBL" id="VANU01000001">
    <property type="protein sequence ID" value="TLP41243.1"/>
    <property type="molecule type" value="Genomic_DNA"/>
</dbReference>
<dbReference type="RefSeq" id="WP_138151647.1">
    <property type="nucleotide sequence ID" value="NZ_VANU01000001.1"/>
</dbReference>
<dbReference type="InterPro" id="IPR008439">
    <property type="entry name" value="Campylo_MOMP"/>
</dbReference>